<dbReference type="AlphaFoldDB" id="U4L3C4"/>
<keyword evidence="2" id="KW-1185">Reference proteome</keyword>
<protein>
    <submittedName>
        <fullName evidence="1">Uncharacterized protein</fullName>
    </submittedName>
</protein>
<name>U4L3C4_PYROM</name>
<reference evidence="1 2" key="1">
    <citation type="journal article" date="2013" name="PLoS Genet.">
        <title>The genome and development-dependent transcriptomes of Pyronema confluens: a window into fungal evolution.</title>
        <authorList>
            <person name="Traeger S."/>
            <person name="Altegoer F."/>
            <person name="Freitag M."/>
            <person name="Gabaldon T."/>
            <person name="Kempken F."/>
            <person name="Kumar A."/>
            <person name="Marcet-Houben M."/>
            <person name="Poggeler S."/>
            <person name="Stajich J.E."/>
            <person name="Nowrousian M."/>
        </authorList>
    </citation>
    <scope>NUCLEOTIDE SEQUENCE [LARGE SCALE GENOMIC DNA]</scope>
    <source>
        <strain evidence="2">CBS 100304</strain>
        <tissue evidence="1">Vegetative mycelium</tissue>
    </source>
</reference>
<evidence type="ECO:0000313" key="2">
    <source>
        <dbReference type="Proteomes" id="UP000018144"/>
    </source>
</evidence>
<organism evidence="1 2">
    <name type="scientific">Pyronema omphalodes (strain CBS 100304)</name>
    <name type="common">Pyronema confluens</name>
    <dbReference type="NCBI Taxonomy" id="1076935"/>
    <lineage>
        <taxon>Eukaryota</taxon>
        <taxon>Fungi</taxon>
        <taxon>Dikarya</taxon>
        <taxon>Ascomycota</taxon>
        <taxon>Pezizomycotina</taxon>
        <taxon>Pezizomycetes</taxon>
        <taxon>Pezizales</taxon>
        <taxon>Pyronemataceae</taxon>
        <taxon>Pyronema</taxon>
    </lineage>
</organism>
<dbReference type="EMBL" id="HF935315">
    <property type="protein sequence ID" value="CCX06813.1"/>
    <property type="molecule type" value="Genomic_DNA"/>
</dbReference>
<evidence type="ECO:0000313" key="1">
    <source>
        <dbReference type="EMBL" id="CCX06813.1"/>
    </source>
</evidence>
<proteinExistence type="predicted"/>
<accession>U4L3C4</accession>
<gene>
    <name evidence="1" type="ORF">PCON_06400</name>
</gene>
<dbReference type="Proteomes" id="UP000018144">
    <property type="component" value="Unassembled WGS sequence"/>
</dbReference>
<sequence>MNYSIDPCFDASSLANSDNQIWNRPAGPWLAYRQTAVTVEGIECQASRAFGCQDLLPQPRTTRVEEFLCRTTDVRIDLS</sequence>